<feature type="transmembrane region" description="Helical" evidence="2">
    <location>
        <begin position="131"/>
        <end position="152"/>
    </location>
</feature>
<gene>
    <name evidence="3" type="ORF">A0J61_06753</name>
</gene>
<dbReference type="AlphaFoldDB" id="A0A1C7N7Z5"/>
<feature type="transmembrane region" description="Helical" evidence="2">
    <location>
        <begin position="12"/>
        <end position="34"/>
    </location>
</feature>
<evidence type="ECO:0000313" key="3">
    <source>
        <dbReference type="EMBL" id="OBZ85191.1"/>
    </source>
</evidence>
<dbReference type="Gene3D" id="1.20.140.150">
    <property type="match status" value="1"/>
</dbReference>
<keyword evidence="2" id="KW-0472">Membrane</keyword>
<dbReference type="Proteomes" id="UP000093000">
    <property type="component" value="Unassembled WGS sequence"/>
</dbReference>
<evidence type="ECO:0000313" key="4">
    <source>
        <dbReference type="Proteomes" id="UP000093000"/>
    </source>
</evidence>
<protein>
    <submittedName>
        <fullName evidence="3">Uncharacterized protein</fullName>
    </submittedName>
</protein>
<comment type="caution">
    <text evidence="3">The sequence shown here is derived from an EMBL/GenBank/DDBJ whole genome shotgun (WGS) entry which is preliminary data.</text>
</comment>
<keyword evidence="2" id="KW-0812">Transmembrane</keyword>
<sequence>MNFCDTMSSIWLSSLLCFSITFLLCLAIGISSWLETNDHMLSSTPLLSEHLSLFKVHLYSIKNNRIIYLTFGLWRYCIIDRQSNTNACSQASINFEIDTNKMTEIISKINDSVSLNKNDLLPLSAVSHVRFVLLLLASLGAVTSLITISFLIPGKTRRNWQRRVLFRLVSLKSLIGATLTSVALGVSLRNYRTNISSLCSNLSINQNGYICQSYTSSTETISLAVSIGLFVVCAIHSAACSFAQPSPPVPSTSRANNSVASLFVEDSITSEKVPSQAINEDAYDSYMEKLESHYNNSTSASNRASLRPPPQRQRSVRINNHETPTTEPGVQNPVHLEPEKESREIPLPTSIRQSVDITSANILMPPAPPFANGNNRPSFCLDYRPPSYGSNHTFGALQANYFGTDDSSQTSSCIDRIHKTDSTGPGSSHLMYDSSSAAMQSNHTLGVDFTSNHPNINRNSSSFRCHNNSSFSGEEDVIDLYYSTDDSSNVRSSIPPSQPISNYSQNNDDLYKRIDDYRQFKDK</sequence>
<accession>A0A1C7N7Z5</accession>
<evidence type="ECO:0000256" key="2">
    <source>
        <dbReference type="SAM" id="Phobius"/>
    </source>
</evidence>
<dbReference type="EMBL" id="LUGH01000423">
    <property type="protein sequence ID" value="OBZ85191.1"/>
    <property type="molecule type" value="Genomic_DNA"/>
</dbReference>
<proteinExistence type="predicted"/>
<evidence type="ECO:0000256" key="1">
    <source>
        <dbReference type="SAM" id="MobiDB-lite"/>
    </source>
</evidence>
<keyword evidence="4" id="KW-1185">Reference proteome</keyword>
<keyword evidence="2" id="KW-1133">Transmembrane helix</keyword>
<dbReference type="OrthoDB" id="2269207at2759"/>
<feature type="region of interest" description="Disordered" evidence="1">
    <location>
        <begin position="293"/>
        <end position="343"/>
    </location>
</feature>
<organism evidence="3 4">
    <name type="scientific">Choanephora cucurbitarum</name>
    <dbReference type="NCBI Taxonomy" id="101091"/>
    <lineage>
        <taxon>Eukaryota</taxon>
        <taxon>Fungi</taxon>
        <taxon>Fungi incertae sedis</taxon>
        <taxon>Mucoromycota</taxon>
        <taxon>Mucoromycotina</taxon>
        <taxon>Mucoromycetes</taxon>
        <taxon>Mucorales</taxon>
        <taxon>Mucorineae</taxon>
        <taxon>Choanephoraceae</taxon>
        <taxon>Choanephoroideae</taxon>
        <taxon>Choanephora</taxon>
    </lineage>
</organism>
<feature type="region of interest" description="Disordered" evidence="1">
    <location>
        <begin position="489"/>
        <end position="508"/>
    </location>
</feature>
<feature type="transmembrane region" description="Helical" evidence="2">
    <location>
        <begin position="164"/>
        <end position="188"/>
    </location>
</feature>
<name>A0A1C7N7Z5_9FUNG</name>
<reference evidence="3 4" key="1">
    <citation type="submission" date="2016-03" db="EMBL/GenBank/DDBJ databases">
        <title>Choanephora cucurbitarum.</title>
        <authorList>
            <person name="Min B."/>
            <person name="Park H."/>
            <person name="Park J.-H."/>
            <person name="Shin H.-D."/>
            <person name="Choi I.-G."/>
        </authorList>
    </citation>
    <scope>NUCLEOTIDE SEQUENCE [LARGE SCALE GENOMIC DNA]</scope>
    <source>
        <strain evidence="3 4">KUS-F28377</strain>
    </source>
</reference>
<feature type="compositionally biased region" description="Polar residues" evidence="1">
    <location>
        <begin position="293"/>
        <end position="304"/>
    </location>
</feature>
<feature type="compositionally biased region" description="Polar residues" evidence="1">
    <location>
        <begin position="312"/>
        <end position="329"/>
    </location>
</feature>
<dbReference type="InParanoid" id="A0A1C7N7Z5"/>